<feature type="compositionally biased region" description="Pro residues" evidence="1">
    <location>
        <begin position="282"/>
        <end position="293"/>
    </location>
</feature>
<accession>A0ABS6YQ36</accession>
<feature type="region of interest" description="Disordered" evidence="1">
    <location>
        <begin position="271"/>
        <end position="318"/>
    </location>
</feature>
<protein>
    <submittedName>
        <fullName evidence="3">Uncharacterized protein</fullName>
    </submittedName>
</protein>
<keyword evidence="2" id="KW-0732">Signal</keyword>
<dbReference type="Proteomes" id="UP001197114">
    <property type="component" value="Unassembled WGS sequence"/>
</dbReference>
<evidence type="ECO:0000313" key="3">
    <source>
        <dbReference type="EMBL" id="MBW5423545.1"/>
    </source>
</evidence>
<evidence type="ECO:0000256" key="2">
    <source>
        <dbReference type="SAM" id="SignalP"/>
    </source>
</evidence>
<name>A0ABS6YQ36_9ACTN</name>
<keyword evidence="4" id="KW-1185">Reference proteome</keyword>
<reference evidence="3 4" key="1">
    <citation type="submission" date="2019-11" db="EMBL/GenBank/DDBJ databases">
        <authorList>
            <person name="Ay H."/>
        </authorList>
    </citation>
    <scope>NUCLEOTIDE SEQUENCE [LARGE SCALE GENOMIC DNA]</scope>
    <source>
        <strain evidence="3 4">BG9H</strain>
    </source>
</reference>
<dbReference type="EMBL" id="WMBF01000198">
    <property type="protein sequence ID" value="MBW5423545.1"/>
    <property type="molecule type" value="Genomic_DNA"/>
</dbReference>
<feature type="signal peptide" evidence="2">
    <location>
        <begin position="1"/>
        <end position="26"/>
    </location>
</feature>
<feature type="non-terminal residue" evidence="3">
    <location>
        <position position="318"/>
    </location>
</feature>
<evidence type="ECO:0000256" key="1">
    <source>
        <dbReference type="SAM" id="MobiDB-lite"/>
    </source>
</evidence>
<proteinExistence type="predicted"/>
<comment type="caution">
    <text evidence="3">The sequence shown here is derived from an EMBL/GenBank/DDBJ whole genome shotgun (WGS) entry which is preliminary data.</text>
</comment>
<gene>
    <name evidence="3" type="ORF">GKQ77_18595</name>
</gene>
<sequence>MRTRRKKKRAWPLHLFALLILVCAVAVPGGGRATADGAGNGGLALQVHVNSRPGTGAMEPGIRVGDPVHKVYRLINRTGADLYDVRVTDPALPRGAAVTCGGRGTVAMLRGLSSTTCAAETRALPGVRAADVTAVGRIPSLRTDSRARARAGYRGIGGALALAQTVGVTHQWGVIQYVVTNRGDRVVYDVRVSDALPQAKAVDCGGGRPVVPQIAPGRSAVCRSHARAAPGTYVSRGFAEASDRTATLGRSGALVPPPRLTARSSAQFTLLAPPVPAARVQPPAPPPAPPRPPRSGAQAGQGVGHGARQGNARPPSSP</sequence>
<organism evidence="3 4">
    <name type="scientific">Streptomyces anatolicus</name>
    <dbReference type="NCBI Taxonomy" id="2675858"/>
    <lineage>
        <taxon>Bacteria</taxon>
        <taxon>Bacillati</taxon>
        <taxon>Actinomycetota</taxon>
        <taxon>Actinomycetes</taxon>
        <taxon>Kitasatosporales</taxon>
        <taxon>Streptomycetaceae</taxon>
        <taxon>Streptomyces</taxon>
    </lineage>
</organism>
<evidence type="ECO:0000313" key="4">
    <source>
        <dbReference type="Proteomes" id="UP001197114"/>
    </source>
</evidence>
<feature type="chain" id="PRO_5045600514" evidence="2">
    <location>
        <begin position="27"/>
        <end position="318"/>
    </location>
</feature>